<dbReference type="SUPFAM" id="SSF53448">
    <property type="entry name" value="Nucleotide-diphospho-sugar transferases"/>
    <property type="match status" value="1"/>
</dbReference>
<dbReference type="CAZy" id="GT2">
    <property type="family name" value="Glycosyltransferase Family 2"/>
</dbReference>
<organism evidence="5 6">
    <name type="scientific">Sulfurihydrogenibium azorense (strain DSM 15241 / OCM 825 / Az-Fu1)</name>
    <dbReference type="NCBI Taxonomy" id="204536"/>
    <lineage>
        <taxon>Bacteria</taxon>
        <taxon>Pseudomonadati</taxon>
        <taxon>Aquificota</taxon>
        <taxon>Aquificia</taxon>
        <taxon>Aquificales</taxon>
        <taxon>Hydrogenothermaceae</taxon>
        <taxon>Sulfurihydrogenibium</taxon>
    </lineage>
</organism>
<dbReference type="eggNOG" id="COG0463">
    <property type="taxonomic scope" value="Bacteria"/>
</dbReference>
<dbReference type="GO" id="GO:0004582">
    <property type="term" value="F:dolichyl-phosphate beta-D-mannosyltransferase activity"/>
    <property type="evidence" value="ECO:0007669"/>
    <property type="project" value="UniProtKB-EC"/>
</dbReference>
<dbReference type="InterPro" id="IPR029044">
    <property type="entry name" value="Nucleotide-diphossugar_trans"/>
</dbReference>
<gene>
    <name evidence="5" type="ordered locus">SULAZ_1001</name>
</gene>
<dbReference type="Pfam" id="PF00535">
    <property type="entry name" value="Glycos_transf_2"/>
    <property type="match status" value="1"/>
</dbReference>
<dbReference type="OrthoDB" id="9810303at2"/>
<evidence type="ECO:0000259" key="4">
    <source>
        <dbReference type="Pfam" id="PF00535"/>
    </source>
</evidence>
<comment type="similarity">
    <text evidence="1">Belongs to the glycosyltransferase 2 family.</text>
</comment>
<evidence type="ECO:0000256" key="2">
    <source>
        <dbReference type="ARBA" id="ARBA00022676"/>
    </source>
</evidence>
<dbReference type="PANTHER" id="PTHR43398">
    <property type="entry name" value="DOLICHOL-PHOSPHATE MANNOSYLTRANSFERASE SUBUNIT 1"/>
    <property type="match status" value="1"/>
</dbReference>
<evidence type="ECO:0000256" key="3">
    <source>
        <dbReference type="ARBA" id="ARBA00022679"/>
    </source>
</evidence>
<dbReference type="EC" id="2.4.1.83" evidence="5"/>
<dbReference type="GO" id="GO:0016020">
    <property type="term" value="C:membrane"/>
    <property type="evidence" value="ECO:0007669"/>
    <property type="project" value="GOC"/>
</dbReference>
<dbReference type="KEGG" id="saf:SULAZ_1001"/>
<dbReference type="GO" id="GO:0009247">
    <property type="term" value="P:glycolipid biosynthetic process"/>
    <property type="evidence" value="ECO:0007669"/>
    <property type="project" value="TreeGrafter"/>
</dbReference>
<accession>C1DV37</accession>
<keyword evidence="2 5" id="KW-0328">Glycosyltransferase</keyword>
<dbReference type="FunFam" id="3.90.550.10:FF:000122">
    <property type="entry name" value="Dolichol-phosphate mannosyltransferase subunit 1"/>
    <property type="match status" value="1"/>
</dbReference>
<dbReference type="CDD" id="cd06442">
    <property type="entry name" value="DPM1_like"/>
    <property type="match status" value="1"/>
</dbReference>
<dbReference type="RefSeq" id="WP_012674754.1">
    <property type="nucleotide sequence ID" value="NC_012438.1"/>
</dbReference>
<name>C1DV37_SULAA</name>
<evidence type="ECO:0000313" key="5">
    <source>
        <dbReference type="EMBL" id="ACN99438.1"/>
    </source>
</evidence>
<dbReference type="Gene3D" id="3.90.550.10">
    <property type="entry name" value="Spore Coat Polysaccharide Biosynthesis Protein SpsA, Chain A"/>
    <property type="match status" value="1"/>
</dbReference>
<protein>
    <submittedName>
        <fullName evidence="5">Dolichol-phosphate mannosyltransferase (Dolichol-phosphate mannose synthase) (Dolichyl-phosphate beta-D-mannosyltransferase) (Mannose-P-dolichol synthase) (MPD synthase) (DPMsynthase)</fullName>
        <ecNumber evidence="5">2.4.1.83</ecNumber>
    </submittedName>
</protein>
<dbReference type="Proteomes" id="UP000001369">
    <property type="component" value="Chromosome"/>
</dbReference>
<dbReference type="PANTHER" id="PTHR43398:SF1">
    <property type="entry name" value="DOLICHOL-PHOSPHATE MANNOSYLTRANSFERASE SUBUNIT 1"/>
    <property type="match status" value="1"/>
</dbReference>
<evidence type="ECO:0000313" key="6">
    <source>
        <dbReference type="Proteomes" id="UP000001369"/>
    </source>
</evidence>
<keyword evidence="6" id="KW-1185">Reference proteome</keyword>
<dbReference type="AlphaFoldDB" id="C1DV37"/>
<dbReference type="InterPro" id="IPR001173">
    <property type="entry name" value="Glyco_trans_2-like"/>
</dbReference>
<proteinExistence type="inferred from homology"/>
<dbReference type="STRING" id="204536.SULAZ_1001"/>
<feature type="domain" description="Glycosyltransferase 2-like" evidence="4">
    <location>
        <begin position="5"/>
        <end position="171"/>
    </location>
</feature>
<reference evidence="5 6" key="1">
    <citation type="journal article" date="2009" name="J. Bacteriol.">
        <title>Complete and draft genome sequences of six members of the Aquificales.</title>
        <authorList>
            <person name="Reysenbach A.L."/>
            <person name="Hamamura N."/>
            <person name="Podar M."/>
            <person name="Griffiths E."/>
            <person name="Ferreira S."/>
            <person name="Hochstein R."/>
            <person name="Heidelberg J."/>
            <person name="Johnson J."/>
            <person name="Mead D."/>
            <person name="Pohorille A."/>
            <person name="Sarmiento M."/>
            <person name="Schweighofer K."/>
            <person name="Seshadri R."/>
            <person name="Voytek M.A."/>
        </authorList>
    </citation>
    <scope>NUCLEOTIDE SEQUENCE [LARGE SCALE GENOMIC DNA]</scope>
    <source>
        <strain evidence="6">Az-Fu1 / DSM 15241 / OCM 825</strain>
    </source>
</reference>
<evidence type="ECO:0000256" key="1">
    <source>
        <dbReference type="ARBA" id="ARBA00006739"/>
    </source>
</evidence>
<dbReference type="HOGENOM" id="CLU_033536_13_0_0"/>
<sequence length="235" mass="27294">MKYLVVLPTYNEAENIRKVLDSLMNYENIHVLVIDDNSQDGTAEIVKTYPEFNNKVFLIQRPYKMGLGTAYVTGFKWGLERGYDIFFEMDADLSHDPKDIPRFIEKMKEGYDVVIGSRYINNTISVVGWDFKRLLISKFGNWYATTILGLKQFSDITSGYRAYRRTCLEKIDLDKIKSNGYAFQIEMAYKLYKRGCKITEIPIIFYERNGGSSKMSRKIALEAAIIVWRLKFGKA</sequence>
<keyword evidence="3 5" id="KW-0808">Transferase</keyword>
<dbReference type="EMBL" id="CP001229">
    <property type="protein sequence ID" value="ACN99438.1"/>
    <property type="molecule type" value="Genomic_DNA"/>
</dbReference>
<dbReference type="InterPro" id="IPR039528">
    <property type="entry name" value="DPM1-like"/>
</dbReference>